<evidence type="ECO:0000313" key="10">
    <source>
        <dbReference type="Proteomes" id="UP000800097"/>
    </source>
</evidence>
<sequence>MKYGHTLVQRSIPEWGHYNIDYDYLKDLIKQHTTPGHGTALSIPGQGSTTETAFRDTFFQVLKSQHDRINLFVKSKSGEIERRLDYIGRQLAQLQARQPSTGPLPARAVENYARIDADAHRAGEEIRSLSRFQTAQRTGFYKILKKYKRWAKDHELERRFKADVIGRADSFFHLDLGFLLERYIEVLDALRDALPRPDEISPRIEALQLSAASRLFKATERGDPIDFDVAVGAVPLGTQGTRATYWIHPDHIVEVEILLLQHLRPFAKPHAAVMSPRRSRQASPFRHRPATGVEDEVGFVVLDEPHAFARRQNGCPVGASEEVAGATPFKAAGLVKWTSMEPAAAVTQQDAKPNASISPETITVTKLRKRQIEALLTSDATAHDERAAVQSWLRASKDILPIASVGSKRTRFLGLNNSTMRGKWAVLDKDITMDRSLPACLCSNQPGREERAVSSQFPYAVLEVRSEGAQSTELIQLLDSSHLVERVRGFSLEAHAVWICCRPDNMSRPAWISLLENKDIRKLPEPVKRQRRKGTTSTTDSGSAPTPSGTSTSATAATSPHHSHTTEASIPGFTEPPPLRAFKKKKKQYSEYFESDNTLAPQGTQRYWNEYDNPESEDEGYYIYLDPNASTKLPGQELFEAVLRRARALLRFRKEEESVSRVSTANTASSVDDEDTSDESPLATPGRPDYGTLPFPARPQRRSSRKGYVSSLLSAFSSRWRADDEEDAQALGWQDPRAREALLIEIHTRHREREMAILKLYSSLVAAAAIIDIILAVLVTTSRRKLKGQVDIAVLLGVVANLVLVLVAVTSFCQRRERVGWVHGFALGSLVGGMVMVDAVLLKWAVVP</sequence>
<feature type="transmembrane region" description="Helical" evidence="7">
    <location>
        <begin position="760"/>
        <end position="780"/>
    </location>
</feature>
<dbReference type="GO" id="GO:0033254">
    <property type="term" value="C:vacuolar transporter chaperone complex"/>
    <property type="evidence" value="ECO:0007669"/>
    <property type="project" value="TreeGrafter"/>
</dbReference>
<dbReference type="GO" id="GO:0006799">
    <property type="term" value="P:polyphosphate biosynthetic process"/>
    <property type="evidence" value="ECO:0007669"/>
    <property type="project" value="UniProtKB-ARBA"/>
</dbReference>
<evidence type="ECO:0000256" key="1">
    <source>
        <dbReference type="ARBA" id="ARBA00004128"/>
    </source>
</evidence>
<dbReference type="GeneID" id="54549362"/>
<feature type="region of interest" description="Disordered" evidence="6">
    <location>
        <begin position="660"/>
        <end position="706"/>
    </location>
</feature>
<dbReference type="InterPro" id="IPR004331">
    <property type="entry name" value="SPX_dom"/>
</dbReference>
<dbReference type="OrthoDB" id="5588846at2759"/>
<proteinExistence type="predicted"/>
<dbReference type="PANTHER" id="PTHR46140">
    <property type="entry name" value="VACUOLAR TRANSPORTER CHAPERONE 1-RELATED"/>
    <property type="match status" value="1"/>
</dbReference>
<dbReference type="InterPro" id="IPR018966">
    <property type="entry name" value="VTC_domain"/>
</dbReference>
<feature type="transmembrane region" description="Helical" evidence="7">
    <location>
        <begin position="824"/>
        <end position="846"/>
    </location>
</feature>
<dbReference type="GO" id="GO:0000329">
    <property type="term" value="C:fungal-type vacuole membrane"/>
    <property type="evidence" value="ECO:0007669"/>
    <property type="project" value="TreeGrafter"/>
</dbReference>
<keyword evidence="5 7" id="KW-0472">Membrane</keyword>
<dbReference type="AlphaFoldDB" id="A0A6A6JW44"/>
<dbReference type="CDD" id="cd14474">
    <property type="entry name" value="SPX_YDR089W"/>
    <property type="match status" value="1"/>
</dbReference>
<dbReference type="GO" id="GO:0007034">
    <property type="term" value="P:vacuolar transport"/>
    <property type="evidence" value="ECO:0007669"/>
    <property type="project" value="TreeGrafter"/>
</dbReference>
<dbReference type="InterPro" id="IPR042267">
    <property type="entry name" value="VTC_sf"/>
</dbReference>
<comment type="subcellular location">
    <subcellularLocation>
        <location evidence="1">Vacuole membrane</location>
        <topology evidence="1">Multi-pass membrane protein</topology>
    </subcellularLocation>
</comment>
<evidence type="ECO:0000256" key="6">
    <source>
        <dbReference type="SAM" id="MobiDB-lite"/>
    </source>
</evidence>
<keyword evidence="3 7" id="KW-0812">Transmembrane</keyword>
<organism evidence="9 10">
    <name type="scientific">Westerdykella ornata</name>
    <dbReference type="NCBI Taxonomy" id="318751"/>
    <lineage>
        <taxon>Eukaryota</taxon>
        <taxon>Fungi</taxon>
        <taxon>Dikarya</taxon>
        <taxon>Ascomycota</taxon>
        <taxon>Pezizomycotina</taxon>
        <taxon>Dothideomycetes</taxon>
        <taxon>Pleosporomycetidae</taxon>
        <taxon>Pleosporales</taxon>
        <taxon>Sporormiaceae</taxon>
        <taxon>Westerdykella</taxon>
    </lineage>
</organism>
<accession>A0A6A6JW44</accession>
<dbReference type="EMBL" id="ML986484">
    <property type="protein sequence ID" value="KAF2280627.1"/>
    <property type="molecule type" value="Genomic_DNA"/>
</dbReference>
<evidence type="ECO:0000259" key="8">
    <source>
        <dbReference type="PROSITE" id="PS51382"/>
    </source>
</evidence>
<dbReference type="Gene3D" id="3.20.100.30">
    <property type="entry name" value="VTC, catalytic tunnel domain"/>
    <property type="match status" value="1"/>
</dbReference>
<reference evidence="9" key="1">
    <citation type="journal article" date="2020" name="Stud. Mycol.">
        <title>101 Dothideomycetes genomes: a test case for predicting lifestyles and emergence of pathogens.</title>
        <authorList>
            <person name="Haridas S."/>
            <person name="Albert R."/>
            <person name="Binder M."/>
            <person name="Bloem J."/>
            <person name="Labutti K."/>
            <person name="Salamov A."/>
            <person name="Andreopoulos B."/>
            <person name="Baker S."/>
            <person name="Barry K."/>
            <person name="Bills G."/>
            <person name="Bluhm B."/>
            <person name="Cannon C."/>
            <person name="Castanera R."/>
            <person name="Culley D."/>
            <person name="Daum C."/>
            <person name="Ezra D."/>
            <person name="Gonzalez J."/>
            <person name="Henrissat B."/>
            <person name="Kuo A."/>
            <person name="Liang C."/>
            <person name="Lipzen A."/>
            <person name="Lutzoni F."/>
            <person name="Magnuson J."/>
            <person name="Mondo S."/>
            <person name="Nolan M."/>
            <person name="Ohm R."/>
            <person name="Pangilinan J."/>
            <person name="Park H.-J."/>
            <person name="Ramirez L."/>
            <person name="Alfaro M."/>
            <person name="Sun H."/>
            <person name="Tritt A."/>
            <person name="Yoshinaga Y."/>
            <person name="Zwiers L.-H."/>
            <person name="Turgeon B."/>
            <person name="Goodwin S."/>
            <person name="Spatafora J."/>
            <person name="Crous P."/>
            <person name="Grigoriev I."/>
        </authorList>
    </citation>
    <scope>NUCLEOTIDE SEQUENCE</scope>
    <source>
        <strain evidence="9">CBS 379.55</strain>
    </source>
</reference>
<dbReference type="PANTHER" id="PTHR46140:SF1">
    <property type="entry name" value="VACUOLAR TRANSPORTER CHAPERONE COMPLEX SUBUNIT 4-RELATED"/>
    <property type="match status" value="1"/>
</dbReference>
<evidence type="ECO:0000256" key="2">
    <source>
        <dbReference type="ARBA" id="ARBA00022554"/>
    </source>
</evidence>
<protein>
    <recommendedName>
        <fullName evidence="8">SPX domain-containing protein</fullName>
    </recommendedName>
</protein>
<evidence type="ECO:0000313" key="9">
    <source>
        <dbReference type="EMBL" id="KAF2280627.1"/>
    </source>
</evidence>
<feature type="compositionally biased region" description="Low complexity" evidence="6">
    <location>
        <begin position="535"/>
        <end position="560"/>
    </location>
</feature>
<dbReference type="GO" id="GO:0016237">
    <property type="term" value="P:microautophagy"/>
    <property type="evidence" value="ECO:0007669"/>
    <property type="project" value="TreeGrafter"/>
</dbReference>
<feature type="region of interest" description="Disordered" evidence="6">
    <location>
        <begin position="523"/>
        <end position="579"/>
    </location>
</feature>
<evidence type="ECO:0000256" key="5">
    <source>
        <dbReference type="ARBA" id="ARBA00023136"/>
    </source>
</evidence>
<feature type="domain" description="SPX" evidence="8">
    <location>
        <begin position="1"/>
        <end position="161"/>
    </location>
</feature>
<dbReference type="Pfam" id="PF09359">
    <property type="entry name" value="VTC"/>
    <property type="match status" value="1"/>
</dbReference>
<evidence type="ECO:0000256" key="4">
    <source>
        <dbReference type="ARBA" id="ARBA00022989"/>
    </source>
</evidence>
<dbReference type="RefSeq" id="XP_033658165.1">
    <property type="nucleotide sequence ID" value="XM_033796187.1"/>
</dbReference>
<evidence type="ECO:0000256" key="7">
    <source>
        <dbReference type="SAM" id="Phobius"/>
    </source>
</evidence>
<evidence type="ECO:0000256" key="3">
    <source>
        <dbReference type="ARBA" id="ARBA00022692"/>
    </source>
</evidence>
<gene>
    <name evidence="9" type="ORF">EI97DRAFT_388574</name>
</gene>
<keyword evidence="4 7" id="KW-1133">Transmembrane helix</keyword>
<dbReference type="Proteomes" id="UP000800097">
    <property type="component" value="Unassembled WGS sequence"/>
</dbReference>
<dbReference type="GO" id="GO:0042144">
    <property type="term" value="P:vacuole fusion, non-autophagic"/>
    <property type="evidence" value="ECO:0007669"/>
    <property type="project" value="TreeGrafter"/>
</dbReference>
<feature type="transmembrane region" description="Helical" evidence="7">
    <location>
        <begin position="792"/>
        <end position="812"/>
    </location>
</feature>
<name>A0A6A6JW44_WESOR</name>
<dbReference type="InterPro" id="IPR051572">
    <property type="entry name" value="VTC_Complex_Subunit"/>
</dbReference>
<dbReference type="PROSITE" id="PS51382">
    <property type="entry name" value="SPX"/>
    <property type="match status" value="1"/>
</dbReference>
<keyword evidence="10" id="KW-1185">Reference proteome</keyword>
<keyword evidence="2" id="KW-0926">Vacuole</keyword>